<feature type="binding site" evidence="9">
    <location>
        <begin position="170"/>
        <end position="175"/>
    </location>
    <ligand>
        <name>ATP</name>
        <dbReference type="ChEBI" id="CHEBI:30616"/>
    </ligand>
</feature>
<reference evidence="13 14" key="1">
    <citation type="submission" date="2016-10" db="EMBL/GenBank/DDBJ databases">
        <authorList>
            <person name="de Groot N.N."/>
        </authorList>
    </citation>
    <scope>NUCLEOTIDE SEQUENCE [LARGE SCALE GENOMIC DNA]</scope>
    <source>
        <strain evidence="13 14">ATCC BAA-466</strain>
    </source>
</reference>
<dbReference type="InterPro" id="IPR011129">
    <property type="entry name" value="CSD"/>
</dbReference>
<feature type="domain" description="Rho RNA-BD" evidence="12">
    <location>
        <begin position="52"/>
        <end position="127"/>
    </location>
</feature>
<protein>
    <recommendedName>
        <fullName evidence="9 10">Transcription termination factor Rho</fullName>
        <ecNumber evidence="9 10">3.6.4.-</ecNumber>
    </recommendedName>
    <alternativeName>
        <fullName evidence="9">ATP-dependent helicase Rho</fullName>
    </alternativeName>
</protein>
<evidence type="ECO:0000313" key="14">
    <source>
        <dbReference type="Proteomes" id="UP000199708"/>
    </source>
</evidence>
<dbReference type="EC" id="3.6.4.-" evidence="9 10"/>
<keyword evidence="8 9" id="KW-0804">Transcription</keyword>
<dbReference type="PANTHER" id="PTHR46425">
    <property type="entry name" value="TRANSCRIPTION TERMINATION FACTOR RHO"/>
    <property type="match status" value="1"/>
</dbReference>
<evidence type="ECO:0000313" key="13">
    <source>
        <dbReference type="EMBL" id="SDG23431.1"/>
    </source>
</evidence>
<dbReference type="GO" id="GO:0004386">
    <property type="term" value="F:helicase activity"/>
    <property type="evidence" value="ECO:0007669"/>
    <property type="project" value="UniProtKB-UniRule"/>
</dbReference>
<dbReference type="OrthoDB" id="9805197at2"/>
<evidence type="ECO:0000256" key="11">
    <source>
        <dbReference type="PROSITE-ProRule" id="PRU01203"/>
    </source>
</evidence>
<feature type="binding site" evidence="9">
    <location>
        <position position="213"/>
    </location>
    <ligand>
        <name>ATP</name>
        <dbReference type="ChEBI" id="CHEBI:30616"/>
    </ligand>
</feature>
<dbReference type="NCBIfam" id="NF006886">
    <property type="entry name" value="PRK09376.1"/>
    <property type="match status" value="1"/>
</dbReference>
<dbReference type="SUPFAM" id="SSF68912">
    <property type="entry name" value="Rho N-terminal domain-like"/>
    <property type="match status" value="1"/>
</dbReference>
<evidence type="ECO:0000256" key="6">
    <source>
        <dbReference type="ARBA" id="ARBA00022884"/>
    </source>
</evidence>
<name>A0A1G7SKF2_9LACT</name>
<sequence length="422" mass="47855">MSDAFSLENLLNKEVKDLYAYARELKIPDFSQLSKKELALAVMRTQKEKQGFFQVEGILDIPNEENGLAFIRPINFSPSREDVYISDSQIRRFSLRNGDRVGGPARPPKDSERYYGLMQISSVNGREPEETINRDAFVSLTPIYPDRQIKLEYKQNVISNRMIDVIAPIGFGQRGLIVAPPKAGKTTIIKEIARGIATNSPDSKLFILLIDERPEEVTDIERSVKAEVVSSTFDQKPQNHVRLADLLLSHARRLVEDGQDVVILLDSITRLARAYNLVVRPSGRTLSGGFDPAAFYFPKRFFGSARNIENGGSLTILATALVDTGSRMDDIIYEEFKGTGNMELHLSRELGQRRIFPAIDIKKSSTRKEDLLIQEDYLNQIWDLRNLMTSNGLEYTEQLIQLMRQTDNNQDFFAQLSKLSSK</sequence>
<dbReference type="PANTHER" id="PTHR46425:SF1">
    <property type="entry name" value="TRANSCRIPTION TERMINATION FACTOR RHO"/>
    <property type="match status" value="1"/>
</dbReference>
<comment type="caution">
    <text evidence="9">Lacks conserved residue(s) required for the propagation of feature annotation.</text>
</comment>
<evidence type="ECO:0000256" key="5">
    <source>
        <dbReference type="ARBA" id="ARBA00022840"/>
    </source>
</evidence>
<feature type="binding site" evidence="9">
    <location>
        <begin position="182"/>
        <end position="187"/>
    </location>
    <ligand>
        <name>ATP</name>
        <dbReference type="ChEBI" id="CHEBI:30616"/>
    </ligand>
</feature>
<dbReference type="InterPro" id="IPR011113">
    <property type="entry name" value="Rho_RNA-bd"/>
</dbReference>
<comment type="similarity">
    <text evidence="9 11">Belongs to the Rho family.</text>
</comment>
<keyword evidence="14" id="KW-1185">Reference proteome</keyword>
<evidence type="ECO:0000256" key="8">
    <source>
        <dbReference type="ARBA" id="ARBA00023163"/>
    </source>
</evidence>
<keyword evidence="2 9" id="KW-0547">Nucleotide-binding</keyword>
<evidence type="ECO:0000256" key="3">
    <source>
        <dbReference type="ARBA" id="ARBA00022801"/>
    </source>
</evidence>
<dbReference type="SMART" id="SM00357">
    <property type="entry name" value="CSP"/>
    <property type="match status" value="1"/>
</dbReference>
<keyword evidence="1 9" id="KW-0806">Transcription termination</keyword>
<keyword evidence="5 9" id="KW-0067">ATP-binding</keyword>
<evidence type="ECO:0000256" key="10">
    <source>
        <dbReference type="NCBIfam" id="TIGR00767"/>
    </source>
</evidence>
<dbReference type="InterPro" id="IPR011112">
    <property type="entry name" value="Rho-like_N"/>
</dbReference>
<evidence type="ECO:0000256" key="1">
    <source>
        <dbReference type="ARBA" id="ARBA00022472"/>
    </source>
</evidence>
<dbReference type="PROSITE" id="PS51856">
    <property type="entry name" value="RHO_RNA_BD"/>
    <property type="match status" value="1"/>
</dbReference>
<dbReference type="SUPFAM" id="SSF52540">
    <property type="entry name" value="P-loop containing nucleoside triphosphate hydrolases"/>
    <property type="match status" value="1"/>
</dbReference>
<comment type="function">
    <text evidence="9">Facilitates transcription termination by a mechanism that involves Rho binding to the nascent RNA, activation of Rho's RNA-dependent ATPase activity, and release of the mRNA from the DNA template.</text>
</comment>
<dbReference type="EMBL" id="FNCK01000004">
    <property type="protein sequence ID" value="SDG23431.1"/>
    <property type="molecule type" value="Genomic_DNA"/>
</dbReference>
<dbReference type="SUPFAM" id="SSF50249">
    <property type="entry name" value="Nucleic acid-binding proteins"/>
    <property type="match status" value="1"/>
</dbReference>
<proteinExistence type="inferred from homology"/>
<dbReference type="GO" id="GO:0006353">
    <property type="term" value="P:DNA-templated transcription termination"/>
    <property type="evidence" value="ECO:0007669"/>
    <property type="project" value="UniProtKB-UniRule"/>
</dbReference>
<keyword evidence="4 9" id="KW-0347">Helicase</keyword>
<evidence type="ECO:0000256" key="7">
    <source>
        <dbReference type="ARBA" id="ARBA00023015"/>
    </source>
</evidence>
<dbReference type="InterPro" id="IPR027417">
    <property type="entry name" value="P-loop_NTPase"/>
</dbReference>
<organism evidence="13 14">
    <name type="scientific">Facklamia miroungae</name>
    <dbReference type="NCBI Taxonomy" id="120956"/>
    <lineage>
        <taxon>Bacteria</taxon>
        <taxon>Bacillati</taxon>
        <taxon>Bacillota</taxon>
        <taxon>Bacilli</taxon>
        <taxon>Lactobacillales</taxon>
        <taxon>Aerococcaceae</taxon>
        <taxon>Facklamia</taxon>
    </lineage>
</organism>
<dbReference type="GO" id="GO:0005524">
    <property type="term" value="F:ATP binding"/>
    <property type="evidence" value="ECO:0007669"/>
    <property type="project" value="UniProtKB-UniRule"/>
</dbReference>
<evidence type="ECO:0000259" key="12">
    <source>
        <dbReference type="PROSITE" id="PS51856"/>
    </source>
</evidence>
<dbReference type="Proteomes" id="UP000199708">
    <property type="component" value="Unassembled WGS sequence"/>
</dbReference>
<evidence type="ECO:0000256" key="4">
    <source>
        <dbReference type="ARBA" id="ARBA00022806"/>
    </source>
</evidence>
<dbReference type="NCBIfam" id="TIGR00767">
    <property type="entry name" value="rho"/>
    <property type="match status" value="1"/>
</dbReference>
<keyword evidence="6 9" id="KW-0694">RNA-binding</keyword>
<dbReference type="HAMAP" id="MF_01884">
    <property type="entry name" value="Rho"/>
    <property type="match status" value="1"/>
</dbReference>
<dbReference type="Pfam" id="PF07497">
    <property type="entry name" value="Rho_RNA_bind"/>
    <property type="match status" value="1"/>
</dbReference>
<dbReference type="STRING" id="120956.SAMN05421791_10456"/>
<dbReference type="InterPro" id="IPR000194">
    <property type="entry name" value="ATPase_F1/V1/A1_a/bsu_nucl-bd"/>
</dbReference>
<dbReference type="SMART" id="SM00382">
    <property type="entry name" value="AAA"/>
    <property type="match status" value="1"/>
</dbReference>
<dbReference type="GO" id="GO:0003723">
    <property type="term" value="F:RNA binding"/>
    <property type="evidence" value="ECO:0007669"/>
    <property type="project" value="UniProtKB-UniRule"/>
</dbReference>
<dbReference type="SMART" id="SM00959">
    <property type="entry name" value="Rho_N"/>
    <property type="match status" value="1"/>
</dbReference>
<evidence type="ECO:0000256" key="2">
    <source>
        <dbReference type="ARBA" id="ARBA00022741"/>
    </source>
</evidence>
<dbReference type="AlphaFoldDB" id="A0A1G7SKF2"/>
<dbReference type="GO" id="GO:0008186">
    <property type="term" value="F:ATP-dependent activity, acting on RNA"/>
    <property type="evidence" value="ECO:0007669"/>
    <property type="project" value="UniProtKB-UniRule"/>
</dbReference>
<accession>A0A1G7SKF2</accession>
<dbReference type="Gene3D" id="3.40.50.300">
    <property type="entry name" value="P-loop containing nucleotide triphosphate hydrolases"/>
    <property type="match status" value="1"/>
</dbReference>
<dbReference type="Gene3D" id="2.40.50.140">
    <property type="entry name" value="Nucleic acid-binding proteins"/>
    <property type="match status" value="1"/>
</dbReference>
<dbReference type="InterPro" id="IPR004665">
    <property type="entry name" value="Term_rho"/>
</dbReference>
<dbReference type="Pfam" id="PF00006">
    <property type="entry name" value="ATP-synt_ab"/>
    <property type="match status" value="1"/>
</dbReference>
<gene>
    <name evidence="9" type="primary">rho</name>
    <name evidence="13" type="ORF">SAMN05421791_10456</name>
</gene>
<dbReference type="CDD" id="cd01128">
    <property type="entry name" value="rho_factor_C"/>
    <property type="match status" value="1"/>
</dbReference>
<dbReference type="RefSeq" id="WP_090289748.1">
    <property type="nucleotide sequence ID" value="NZ_FNCK01000004.1"/>
</dbReference>
<comment type="subunit">
    <text evidence="9">Homohexamer. The homohexamer assembles into an open ring structure.</text>
</comment>
<dbReference type="GO" id="GO:0016787">
    <property type="term" value="F:hydrolase activity"/>
    <property type="evidence" value="ECO:0007669"/>
    <property type="project" value="UniProtKB-KW"/>
</dbReference>
<keyword evidence="7 9" id="KW-0805">Transcription regulation</keyword>
<dbReference type="InterPro" id="IPR012340">
    <property type="entry name" value="NA-bd_OB-fold"/>
</dbReference>
<dbReference type="InterPro" id="IPR041703">
    <property type="entry name" value="Rho_factor_ATP-bd"/>
</dbReference>
<evidence type="ECO:0000256" key="9">
    <source>
        <dbReference type="HAMAP-Rule" id="MF_01884"/>
    </source>
</evidence>
<keyword evidence="3 9" id="KW-0378">Hydrolase</keyword>
<dbReference type="InterPro" id="IPR003593">
    <property type="entry name" value="AAA+_ATPase"/>
</dbReference>
<dbReference type="Pfam" id="PF07498">
    <property type="entry name" value="Rho_N"/>
    <property type="match status" value="1"/>
</dbReference>
<dbReference type="InterPro" id="IPR036269">
    <property type="entry name" value="Rho_N_sf"/>
</dbReference>